<proteinExistence type="predicted"/>
<accession>A5BGL1</accession>
<sequence>MSNFIIDVLSTNKDLDNGLVVVSGGWEFGAAEPEGLPRVTRAHGFAATLSLSFVKPEELVALDKKFALLSPLPIVERLKRKRELPTLRLFTLKWKSQNVGSSIKGSMGSSTIPGSPTQMRSFGRMTRSSAFK</sequence>
<protein>
    <submittedName>
        <fullName evidence="2">Uncharacterized protein</fullName>
    </submittedName>
</protein>
<evidence type="ECO:0000313" key="2">
    <source>
        <dbReference type="EMBL" id="CAN81125.1"/>
    </source>
</evidence>
<reference evidence="2" key="1">
    <citation type="journal article" date="2007" name="PLoS ONE">
        <title>The first genome sequence of an elite grapevine cultivar (Pinot noir Vitis vinifera L.): coping with a highly heterozygous genome.</title>
        <authorList>
            <person name="Velasco R."/>
            <person name="Zharkikh A."/>
            <person name="Troggio M."/>
            <person name="Cartwright D.A."/>
            <person name="Cestaro A."/>
            <person name="Pruss D."/>
            <person name="Pindo M."/>
            <person name="FitzGerald L.M."/>
            <person name="Vezzulli S."/>
            <person name="Reid J."/>
            <person name="Malacarne G."/>
            <person name="Iliev D."/>
            <person name="Coppola G."/>
            <person name="Wardell B."/>
            <person name="Micheletti D."/>
            <person name="Macalma T."/>
            <person name="Facci M."/>
            <person name="Mitchell J.T."/>
            <person name="Perazzolli M."/>
            <person name="Eldredge G."/>
            <person name="Gatto P."/>
            <person name="Oyzerski R."/>
            <person name="Moretto M."/>
            <person name="Gutin N."/>
            <person name="Stefanini M."/>
            <person name="Chen Y."/>
            <person name="Segala C."/>
            <person name="Davenport C."/>
            <person name="Dematte L."/>
            <person name="Mraz A."/>
            <person name="Battilana J."/>
            <person name="Stormo K."/>
            <person name="Costa F."/>
            <person name="Tao Q."/>
            <person name="Si-Ammour A."/>
            <person name="Harkins T."/>
            <person name="Lackey A."/>
            <person name="Perbost C."/>
            <person name="Taillon B."/>
            <person name="Stella A."/>
            <person name="Solovyev V."/>
            <person name="Fawcett J.A."/>
            <person name="Sterck L."/>
            <person name="Vandepoele K."/>
            <person name="Grando S.M."/>
            <person name="Toppo S."/>
            <person name="Moser C."/>
            <person name="Lanchbury J."/>
            <person name="Bogden R."/>
            <person name="Skolnick M."/>
            <person name="Sgaramella V."/>
            <person name="Bhatnagar S.K."/>
            <person name="Fontana P."/>
            <person name="Gutin A."/>
            <person name="Van de Peer Y."/>
            <person name="Salamini F."/>
            <person name="Viola R."/>
        </authorList>
    </citation>
    <scope>NUCLEOTIDE SEQUENCE</scope>
</reference>
<name>A5BGL1_VITVI</name>
<evidence type="ECO:0000256" key="1">
    <source>
        <dbReference type="SAM" id="MobiDB-lite"/>
    </source>
</evidence>
<organism evidence="2">
    <name type="scientific">Vitis vinifera</name>
    <name type="common">Grape</name>
    <dbReference type="NCBI Taxonomy" id="29760"/>
    <lineage>
        <taxon>Eukaryota</taxon>
        <taxon>Viridiplantae</taxon>
        <taxon>Streptophyta</taxon>
        <taxon>Embryophyta</taxon>
        <taxon>Tracheophyta</taxon>
        <taxon>Spermatophyta</taxon>
        <taxon>Magnoliopsida</taxon>
        <taxon>eudicotyledons</taxon>
        <taxon>Gunneridae</taxon>
        <taxon>Pentapetalae</taxon>
        <taxon>rosids</taxon>
        <taxon>Vitales</taxon>
        <taxon>Vitaceae</taxon>
        <taxon>Viteae</taxon>
        <taxon>Vitis</taxon>
    </lineage>
</organism>
<gene>
    <name evidence="2" type="ORF">VITISV_030992</name>
</gene>
<dbReference type="EMBL" id="AM458818">
    <property type="protein sequence ID" value="CAN81125.1"/>
    <property type="molecule type" value="Genomic_DNA"/>
</dbReference>
<dbReference type="AlphaFoldDB" id="A5BGL1"/>
<feature type="region of interest" description="Disordered" evidence="1">
    <location>
        <begin position="104"/>
        <end position="132"/>
    </location>
</feature>